<gene>
    <name evidence="1" type="ORF">SAMN06295885_1969</name>
</gene>
<dbReference type="Proteomes" id="UP000193711">
    <property type="component" value="Unassembled WGS sequence"/>
</dbReference>
<proteinExistence type="predicted"/>
<reference evidence="2" key="1">
    <citation type="submission" date="2017-04" db="EMBL/GenBank/DDBJ databases">
        <authorList>
            <person name="Varghese N."/>
            <person name="Submissions S."/>
        </authorList>
    </citation>
    <scope>NUCLEOTIDE SEQUENCE [LARGE SCALE GENOMIC DNA]</scope>
    <source>
        <strain evidence="2">VKM Ac-2121</strain>
    </source>
</reference>
<dbReference type="STRING" id="1891671.SAMN06295885_1969"/>
<dbReference type="EMBL" id="FXBM01000002">
    <property type="protein sequence ID" value="SMH42398.1"/>
    <property type="molecule type" value="Genomic_DNA"/>
</dbReference>
<keyword evidence="2" id="KW-1185">Reference proteome</keyword>
<protein>
    <submittedName>
        <fullName evidence="1">Uncharacterized protein</fullName>
    </submittedName>
</protein>
<name>A0A1X7NW70_9MICO</name>
<dbReference type="RefSeq" id="WP_085476444.1">
    <property type="nucleotide sequence ID" value="NZ_FXBM01000002.1"/>
</dbReference>
<organism evidence="1 2">
    <name type="scientific">Rathayibacter oskolensis</name>
    <dbReference type="NCBI Taxonomy" id="1891671"/>
    <lineage>
        <taxon>Bacteria</taxon>
        <taxon>Bacillati</taxon>
        <taxon>Actinomycetota</taxon>
        <taxon>Actinomycetes</taxon>
        <taxon>Micrococcales</taxon>
        <taxon>Microbacteriaceae</taxon>
        <taxon>Rathayibacter</taxon>
    </lineage>
</organism>
<dbReference type="AlphaFoldDB" id="A0A1X7NW70"/>
<evidence type="ECO:0000313" key="2">
    <source>
        <dbReference type="Proteomes" id="UP000193711"/>
    </source>
</evidence>
<sequence length="122" mass="13211">MSTALREDALQRTADGVELAIGLPWIRSLALNCVLGLEVLIDGEPVESVCALVDGRLVELAALAEEPGWWFLQDRLRLAAPGSPAPGEHRVEVAMELLIPYLSAGGERPLIVPIRLSEHLKV</sequence>
<dbReference type="OrthoDB" id="4940614at2"/>
<evidence type="ECO:0000313" key="1">
    <source>
        <dbReference type="EMBL" id="SMH42398.1"/>
    </source>
</evidence>
<accession>A0A1X7NW70</accession>